<evidence type="ECO:0000313" key="1">
    <source>
        <dbReference type="EMBL" id="ATX70965.1"/>
    </source>
</evidence>
<keyword evidence="2" id="KW-1185">Reference proteome</keyword>
<dbReference type="AlphaFoldDB" id="A0A1Y0L1F5"/>
<accession>A0A1Y0L1F5</accession>
<name>A0A1Y0L1F5_9MOLU</name>
<organism evidence="1 2">
    <name type="scientific">Spiroplasma clarkii</name>
    <dbReference type="NCBI Taxonomy" id="2139"/>
    <lineage>
        <taxon>Bacteria</taxon>
        <taxon>Bacillati</taxon>
        <taxon>Mycoplasmatota</taxon>
        <taxon>Mollicutes</taxon>
        <taxon>Entomoplasmatales</taxon>
        <taxon>Spiroplasmataceae</taxon>
        <taxon>Spiroplasma</taxon>
    </lineage>
</organism>
<protein>
    <submittedName>
        <fullName evidence="1">Uncharacterized protein</fullName>
    </submittedName>
</protein>
<sequence>MGYYYRHEFKFSDHSIQRIKQRLNLGNSEEYLLKEKVLDMIEKSTKCFETSTHLYIHTKKQDIYFVIKLPEKLIITATPISIAKQLQLIESDG</sequence>
<dbReference type="OrthoDB" id="398931at2"/>
<dbReference type="KEGG" id="scla:SCLARK_00960"/>
<gene>
    <name evidence="1" type="ORF">SCLAR_v1c06480</name>
</gene>
<dbReference type="RefSeq" id="WP_100254514.1">
    <property type="nucleotide sequence ID" value="NZ_CP015819.1"/>
</dbReference>
<proteinExistence type="predicted"/>
<evidence type="ECO:0000313" key="2">
    <source>
        <dbReference type="Proteomes" id="UP000231179"/>
    </source>
</evidence>
<dbReference type="EMBL" id="CP024870">
    <property type="protein sequence ID" value="ATX70965.1"/>
    <property type="molecule type" value="Genomic_DNA"/>
</dbReference>
<reference evidence="1 2" key="1">
    <citation type="submission" date="2017-11" db="EMBL/GenBank/DDBJ databases">
        <title>Complete genome sequence of Spiroplasma clarkii CN-5 (DSM 19994).</title>
        <authorList>
            <person name="Tsai Y.-M."/>
            <person name="Chang A."/>
            <person name="Lo W.-S."/>
            <person name="Kuo C.-H."/>
        </authorList>
    </citation>
    <scope>NUCLEOTIDE SEQUENCE [LARGE SCALE GENOMIC DNA]</scope>
    <source>
        <strain evidence="1 2">CN-5</strain>
    </source>
</reference>
<dbReference type="Proteomes" id="UP000231179">
    <property type="component" value="Chromosome"/>
</dbReference>